<dbReference type="InterPro" id="IPR001872">
    <property type="entry name" value="Peptidase_A8"/>
</dbReference>
<dbReference type="PROSITE" id="PS00855">
    <property type="entry name" value="SPASE_II"/>
    <property type="match status" value="1"/>
</dbReference>
<accession>A0A0R1UST1</accession>
<dbReference type="NCBIfam" id="TIGR00077">
    <property type="entry name" value="lspA"/>
    <property type="match status" value="1"/>
</dbReference>
<keyword evidence="8 9" id="KW-0472">Membrane</keyword>
<reference evidence="12 13" key="1">
    <citation type="journal article" date="2015" name="Genome Announc.">
        <title>Expanding the biotechnology potential of lactobacilli through comparative genomics of 213 strains and associated genera.</title>
        <authorList>
            <person name="Sun Z."/>
            <person name="Harris H.M."/>
            <person name="McCann A."/>
            <person name="Guo C."/>
            <person name="Argimon S."/>
            <person name="Zhang W."/>
            <person name="Yang X."/>
            <person name="Jeffery I.B."/>
            <person name="Cooney J.C."/>
            <person name="Kagawa T.F."/>
            <person name="Liu W."/>
            <person name="Song Y."/>
            <person name="Salvetti E."/>
            <person name="Wrobel A."/>
            <person name="Rasinkangas P."/>
            <person name="Parkhill J."/>
            <person name="Rea M.C."/>
            <person name="O'Sullivan O."/>
            <person name="Ritari J."/>
            <person name="Douillard F.P."/>
            <person name="Paul Ross R."/>
            <person name="Yang R."/>
            <person name="Briner A.E."/>
            <person name="Felis G.E."/>
            <person name="de Vos W.M."/>
            <person name="Barrangou R."/>
            <person name="Klaenhammer T.R."/>
            <person name="Caufield P.W."/>
            <person name="Cui Y."/>
            <person name="Zhang H."/>
            <person name="O'Toole P.W."/>
        </authorList>
    </citation>
    <scope>NUCLEOTIDE SEQUENCE [LARGE SCALE GENOMIC DNA]</scope>
    <source>
        <strain evidence="12 13">DSM 18793</strain>
    </source>
</reference>
<comment type="pathway">
    <text evidence="9">Protein modification; lipoprotein biosynthesis (signal peptide cleavage).</text>
</comment>
<dbReference type="EC" id="3.4.23.36" evidence="9"/>
<dbReference type="UniPathway" id="UPA00665"/>
<evidence type="ECO:0000256" key="3">
    <source>
        <dbReference type="ARBA" id="ARBA00022670"/>
    </source>
</evidence>
<keyword evidence="13" id="KW-1185">Reference proteome</keyword>
<evidence type="ECO:0000256" key="6">
    <source>
        <dbReference type="ARBA" id="ARBA00022801"/>
    </source>
</evidence>
<evidence type="ECO:0000256" key="5">
    <source>
        <dbReference type="ARBA" id="ARBA00022750"/>
    </source>
</evidence>
<evidence type="ECO:0000256" key="2">
    <source>
        <dbReference type="ARBA" id="ARBA00022475"/>
    </source>
</evidence>
<keyword evidence="2 9" id="KW-1003">Cell membrane</keyword>
<evidence type="ECO:0000313" key="13">
    <source>
        <dbReference type="Proteomes" id="UP000051084"/>
    </source>
</evidence>
<comment type="caution">
    <text evidence="9">Lacks conserved residue(s) required for the propagation of feature annotation.</text>
</comment>
<evidence type="ECO:0000256" key="7">
    <source>
        <dbReference type="ARBA" id="ARBA00022989"/>
    </source>
</evidence>
<dbReference type="HAMAP" id="MF_00161">
    <property type="entry name" value="LspA"/>
    <property type="match status" value="1"/>
</dbReference>
<keyword evidence="4 9" id="KW-0812">Transmembrane</keyword>
<dbReference type="GO" id="GO:0005886">
    <property type="term" value="C:plasma membrane"/>
    <property type="evidence" value="ECO:0007669"/>
    <property type="project" value="UniProtKB-SubCell"/>
</dbReference>
<evidence type="ECO:0000256" key="4">
    <source>
        <dbReference type="ARBA" id="ARBA00022692"/>
    </source>
</evidence>
<feature type="transmembrane region" description="Helical" evidence="9">
    <location>
        <begin position="122"/>
        <end position="143"/>
    </location>
</feature>
<dbReference type="AlphaFoldDB" id="A0A0R1UST1"/>
<dbReference type="Proteomes" id="UP000051084">
    <property type="component" value="Unassembled WGS sequence"/>
</dbReference>
<keyword evidence="7 9" id="KW-1133">Transmembrane helix</keyword>
<comment type="subcellular location">
    <subcellularLocation>
        <location evidence="9">Cell membrane</location>
        <topology evidence="9">Multi-pass membrane protein</topology>
    </subcellularLocation>
</comment>
<dbReference type="GO" id="GO:0006508">
    <property type="term" value="P:proteolysis"/>
    <property type="evidence" value="ECO:0007669"/>
    <property type="project" value="UniProtKB-KW"/>
</dbReference>
<name>A0A0R1UST1_9LACO</name>
<feature type="active site" evidence="9">
    <location>
        <position position="112"/>
    </location>
</feature>
<dbReference type="PRINTS" id="PR00781">
    <property type="entry name" value="LIPOSIGPTASE"/>
</dbReference>
<organism evidence="12 13">
    <name type="scientific">Limosilactobacillus equigenerosi DSM 18793 = JCM 14505</name>
    <dbReference type="NCBI Taxonomy" id="1423742"/>
    <lineage>
        <taxon>Bacteria</taxon>
        <taxon>Bacillati</taxon>
        <taxon>Bacillota</taxon>
        <taxon>Bacilli</taxon>
        <taxon>Lactobacillales</taxon>
        <taxon>Lactobacillaceae</taxon>
        <taxon>Limosilactobacillus</taxon>
    </lineage>
</organism>
<dbReference type="STRING" id="417373.GCA_001570685_00567"/>
<evidence type="ECO:0000256" key="11">
    <source>
        <dbReference type="RuleBase" id="RU004181"/>
    </source>
</evidence>
<dbReference type="OrthoDB" id="9810259at2"/>
<gene>
    <name evidence="9" type="primary">lspA</name>
    <name evidence="12" type="ORF">FC21_GL001477</name>
</gene>
<feature type="transmembrane region" description="Helical" evidence="9">
    <location>
        <begin position="57"/>
        <end position="77"/>
    </location>
</feature>
<dbReference type="PANTHER" id="PTHR33695:SF1">
    <property type="entry name" value="LIPOPROTEIN SIGNAL PEPTIDASE"/>
    <property type="match status" value="1"/>
</dbReference>
<dbReference type="Pfam" id="PF01252">
    <property type="entry name" value="Peptidase_A8"/>
    <property type="match status" value="1"/>
</dbReference>
<dbReference type="PATRIC" id="fig|1423742.4.peg.1530"/>
<dbReference type="GO" id="GO:0004190">
    <property type="term" value="F:aspartic-type endopeptidase activity"/>
    <property type="evidence" value="ECO:0007669"/>
    <property type="project" value="UniProtKB-UniRule"/>
</dbReference>
<comment type="similarity">
    <text evidence="1 9 11">Belongs to the peptidase A8 family.</text>
</comment>
<proteinExistence type="inferred from homology"/>
<comment type="catalytic activity">
    <reaction evidence="9 10">
        <text>Release of signal peptides from bacterial membrane prolipoproteins. Hydrolyzes -Xaa-Yaa-Zaa-|-(S,diacylglyceryl)Cys-, in which Xaa is hydrophobic (preferably Leu), and Yaa (Ala or Ser) and Zaa (Gly or Ala) have small, neutral side chains.</text>
        <dbReference type="EC" id="3.4.23.36"/>
    </reaction>
</comment>
<evidence type="ECO:0000256" key="1">
    <source>
        <dbReference type="ARBA" id="ARBA00006139"/>
    </source>
</evidence>
<evidence type="ECO:0000256" key="8">
    <source>
        <dbReference type="ARBA" id="ARBA00023136"/>
    </source>
</evidence>
<sequence length="146" mass="16101">MGAYLLWLVILVLADQGLKWWTVVHLQLGQTKTIIPQVLALTNVHNDGAAWSSFAGMQGPLITVGIIVLVIGTYYLIKHVKTKPVHCVAVVLIMAGAIGNLIDRVMQGYVVDMFMTKFINFPIFNIADICLTVGTILLIILILRED</sequence>
<evidence type="ECO:0000256" key="9">
    <source>
        <dbReference type="HAMAP-Rule" id="MF_00161"/>
    </source>
</evidence>
<keyword evidence="5 9" id="KW-0064">Aspartyl protease</keyword>
<dbReference type="EMBL" id="AZGC01000039">
    <property type="protein sequence ID" value="KRL94005.1"/>
    <property type="molecule type" value="Genomic_DNA"/>
</dbReference>
<comment type="function">
    <text evidence="9 10">This protein specifically catalyzes the removal of signal peptides from prolipoproteins.</text>
</comment>
<keyword evidence="3 9" id="KW-0645">Protease</keyword>
<protein>
    <recommendedName>
        <fullName evidence="9">Lipoprotein signal peptidase</fullName>
        <ecNumber evidence="9">3.4.23.36</ecNumber>
    </recommendedName>
    <alternativeName>
        <fullName evidence="9">Prolipoprotein signal peptidase</fullName>
    </alternativeName>
    <alternativeName>
        <fullName evidence="9">Signal peptidase II</fullName>
        <shortName evidence="9">SPase II</shortName>
    </alternativeName>
</protein>
<evidence type="ECO:0000256" key="10">
    <source>
        <dbReference type="RuleBase" id="RU000594"/>
    </source>
</evidence>
<feature type="transmembrane region" description="Helical" evidence="9">
    <location>
        <begin position="84"/>
        <end position="102"/>
    </location>
</feature>
<keyword evidence="6 9" id="KW-0378">Hydrolase</keyword>
<feature type="active site" evidence="9">
    <location>
        <position position="128"/>
    </location>
</feature>
<evidence type="ECO:0000313" key="12">
    <source>
        <dbReference type="EMBL" id="KRL94005.1"/>
    </source>
</evidence>
<dbReference type="RefSeq" id="WP_054652808.1">
    <property type="nucleotide sequence ID" value="NZ_AZGC01000039.1"/>
</dbReference>
<comment type="caution">
    <text evidence="12">The sequence shown here is derived from an EMBL/GenBank/DDBJ whole genome shotgun (WGS) entry which is preliminary data.</text>
</comment>
<dbReference type="PANTHER" id="PTHR33695">
    <property type="entry name" value="LIPOPROTEIN SIGNAL PEPTIDASE"/>
    <property type="match status" value="1"/>
</dbReference>